<keyword evidence="2" id="KW-1185">Reference proteome</keyword>
<dbReference type="Proteomes" id="UP000887458">
    <property type="component" value="Unassembled WGS sequence"/>
</dbReference>
<gene>
    <name evidence="1" type="ORF">DERP_007686</name>
</gene>
<evidence type="ECO:0000313" key="2">
    <source>
        <dbReference type="Proteomes" id="UP000887458"/>
    </source>
</evidence>
<sequence>MVIGYDQSSNETSVILGLQIVCAWTRGSAGTNKVYLIECNIMTVREQEFNVLNIIYRNVHP</sequence>
<accession>A0ABQ8JKV9</accession>
<reference evidence="1 2" key="1">
    <citation type="journal article" date="2018" name="J. Allergy Clin. Immunol.">
        <title>High-quality assembly of Dermatophagoides pteronyssinus genome and transcriptome reveals a wide range of novel allergens.</title>
        <authorList>
            <person name="Liu X.Y."/>
            <person name="Yang K.Y."/>
            <person name="Wang M.Q."/>
            <person name="Kwok J.S."/>
            <person name="Zeng X."/>
            <person name="Yang Z."/>
            <person name="Xiao X.J."/>
            <person name="Lau C.P."/>
            <person name="Li Y."/>
            <person name="Huang Z.M."/>
            <person name="Ba J.G."/>
            <person name="Yim A.K."/>
            <person name="Ouyang C.Y."/>
            <person name="Ngai S.M."/>
            <person name="Chan T.F."/>
            <person name="Leung E.L."/>
            <person name="Liu L."/>
            <person name="Liu Z.G."/>
            <person name="Tsui S.K."/>
        </authorList>
    </citation>
    <scope>NUCLEOTIDE SEQUENCE [LARGE SCALE GENOMIC DNA]</scope>
    <source>
        <strain evidence="1">Derp</strain>
    </source>
</reference>
<dbReference type="EMBL" id="NJHN03000034">
    <property type="protein sequence ID" value="KAH9423092.1"/>
    <property type="molecule type" value="Genomic_DNA"/>
</dbReference>
<evidence type="ECO:0000313" key="1">
    <source>
        <dbReference type="EMBL" id="KAH9423092.1"/>
    </source>
</evidence>
<comment type="caution">
    <text evidence="1">The sequence shown here is derived from an EMBL/GenBank/DDBJ whole genome shotgun (WGS) entry which is preliminary data.</text>
</comment>
<organism evidence="1 2">
    <name type="scientific">Dermatophagoides pteronyssinus</name>
    <name type="common">European house dust mite</name>
    <dbReference type="NCBI Taxonomy" id="6956"/>
    <lineage>
        <taxon>Eukaryota</taxon>
        <taxon>Metazoa</taxon>
        <taxon>Ecdysozoa</taxon>
        <taxon>Arthropoda</taxon>
        <taxon>Chelicerata</taxon>
        <taxon>Arachnida</taxon>
        <taxon>Acari</taxon>
        <taxon>Acariformes</taxon>
        <taxon>Sarcoptiformes</taxon>
        <taxon>Astigmata</taxon>
        <taxon>Psoroptidia</taxon>
        <taxon>Analgoidea</taxon>
        <taxon>Pyroglyphidae</taxon>
        <taxon>Dermatophagoidinae</taxon>
        <taxon>Dermatophagoides</taxon>
    </lineage>
</organism>
<reference evidence="1 2" key="2">
    <citation type="journal article" date="2022" name="Mol. Biol. Evol.">
        <title>Comparative Genomics Reveals Insights into the Divergent Evolution of Astigmatic Mites and Household Pest Adaptations.</title>
        <authorList>
            <person name="Xiong Q."/>
            <person name="Wan A.T."/>
            <person name="Liu X."/>
            <person name="Fung C.S."/>
            <person name="Xiao X."/>
            <person name="Malainual N."/>
            <person name="Hou J."/>
            <person name="Wang L."/>
            <person name="Wang M."/>
            <person name="Yang K.Y."/>
            <person name="Cui Y."/>
            <person name="Leung E.L."/>
            <person name="Nong W."/>
            <person name="Shin S.K."/>
            <person name="Au S.W."/>
            <person name="Jeong K.Y."/>
            <person name="Chew F.T."/>
            <person name="Hui J.H."/>
            <person name="Leung T.F."/>
            <person name="Tungtrongchitr A."/>
            <person name="Zhong N."/>
            <person name="Liu Z."/>
            <person name="Tsui S.K."/>
        </authorList>
    </citation>
    <scope>NUCLEOTIDE SEQUENCE [LARGE SCALE GENOMIC DNA]</scope>
    <source>
        <strain evidence="1">Derp</strain>
    </source>
</reference>
<name>A0ABQ8JKV9_DERPT</name>
<proteinExistence type="predicted"/>
<protein>
    <submittedName>
        <fullName evidence="1">Uncharacterized protein</fullName>
    </submittedName>
</protein>